<reference evidence="1 2" key="1">
    <citation type="journal article" date="2019" name="Commun. Biol.">
        <title>The bagworm genome reveals a unique fibroin gene that provides high tensile strength.</title>
        <authorList>
            <person name="Kono N."/>
            <person name="Nakamura H."/>
            <person name="Ohtoshi R."/>
            <person name="Tomita M."/>
            <person name="Numata K."/>
            <person name="Arakawa K."/>
        </authorList>
    </citation>
    <scope>NUCLEOTIDE SEQUENCE [LARGE SCALE GENOMIC DNA]</scope>
</reference>
<accession>A0A4C1UF35</accession>
<name>A0A4C1UF35_EUMVA</name>
<evidence type="ECO:0000313" key="1">
    <source>
        <dbReference type="EMBL" id="GBP25103.1"/>
    </source>
</evidence>
<sequence length="90" mass="9807">MGRDALPAHRTPALAAISSSKCPKVIAFQGNNRNHIEGKTLNQFNTASKLSSTTQHVTASTCRLLSIYEAQANKKLDTHESVEKLLDSNE</sequence>
<gene>
    <name evidence="1" type="ORF">EVAR_19583_1</name>
</gene>
<dbReference type="Proteomes" id="UP000299102">
    <property type="component" value="Unassembled WGS sequence"/>
</dbReference>
<proteinExistence type="predicted"/>
<organism evidence="1 2">
    <name type="scientific">Eumeta variegata</name>
    <name type="common">Bagworm moth</name>
    <name type="synonym">Eumeta japonica</name>
    <dbReference type="NCBI Taxonomy" id="151549"/>
    <lineage>
        <taxon>Eukaryota</taxon>
        <taxon>Metazoa</taxon>
        <taxon>Ecdysozoa</taxon>
        <taxon>Arthropoda</taxon>
        <taxon>Hexapoda</taxon>
        <taxon>Insecta</taxon>
        <taxon>Pterygota</taxon>
        <taxon>Neoptera</taxon>
        <taxon>Endopterygota</taxon>
        <taxon>Lepidoptera</taxon>
        <taxon>Glossata</taxon>
        <taxon>Ditrysia</taxon>
        <taxon>Tineoidea</taxon>
        <taxon>Psychidae</taxon>
        <taxon>Oiketicinae</taxon>
        <taxon>Eumeta</taxon>
    </lineage>
</organism>
<keyword evidence="2" id="KW-1185">Reference proteome</keyword>
<evidence type="ECO:0000313" key="2">
    <source>
        <dbReference type="Proteomes" id="UP000299102"/>
    </source>
</evidence>
<dbReference type="AlphaFoldDB" id="A0A4C1UF35"/>
<dbReference type="EMBL" id="BGZK01000169">
    <property type="protein sequence ID" value="GBP25103.1"/>
    <property type="molecule type" value="Genomic_DNA"/>
</dbReference>
<comment type="caution">
    <text evidence="1">The sequence shown here is derived from an EMBL/GenBank/DDBJ whole genome shotgun (WGS) entry which is preliminary data.</text>
</comment>
<protein>
    <submittedName>
        <fullName evidence="1">Uncharacterized protein</fullName>
    </submittedName>
</protein>